<dbReference type="SUPFAM" id="SSF53474">
    <property type="entry name" value="alpha/beta-Hydrolases"/>
    <property type="match status" value="1"/>
</dbReference>
<dbReference type="GO" id="GO:0016787">
    <property type="term" value="F:hydrolase activity"/>
    <property type="evidence" value="ECO:0007669"/>
    <property type="project" value="UniProtKB-KW"/>
</dbReference>
<dbReference type="InterPro" id="IPR013094">
    <property type="entry name" value="AB_hydrolase_3"/>
</dbReference>
<accession>A0A1X2G2V2</accession>
<dbReference type="Proteomes" id="UP000242146">
    <property type="component" value="Unassembled WGS sequence"/>
</dbReference>
<dbReference type="PANTHER" id="PTHR48081">
    <property type="entry name" value="AB HYDROLASE SUPERFAMILY PROTEIN C4A8.06C"/>
    <property type="match status" value="1"/>
</dbReference>
<dbReference type="AlphaFoldDB" id="A0A1X2G2V2"/>
<dbReference type="OrthoDB" id="408631at2759"/>
<protein>
    <recommendedName>
        <fullName evidence="3">Alpha/beta hydrolase fold-3 domain-containing protein</fullName>
    </recommendedName>
</protein>
<dbReference type="Pfam" id="PF07859">
    <property type="entry name" value="Abhydrolase_3"/>
    <property type="match status" value="1"/>
</dbReference>
<keyword evidence="5" id="KW-1185">Reference proteome</keyword>
<proteinExistence type="inferred from homology"/>
<dbReference type="InterPro" id="IPR029058">
    <property type="entry name" value="AB_hydrolase_fold"/>
</dbReference>
<sequence>MNPSAHPAVLNALINHTGLPVTEAIKPRALRQFFKEKSASVALPSAVREHRLIGEQALEIVIVRPPHSEGQILPILLFVHGGGFYHGNIDTHAILTHKLARRTPALVVHVEFSLSPEVKHPVAIEQCFTALEWINRHGTDIGGDLSKLAIVGDSTGANMVAAVTALAKDRGNTSIQAQVLLYPTMGLNFATKTREEYKEDGLVTRQLIDYVWQLHLPAGTPPNRFAFPLLATIDQLKGLPPALIIMAENDVLRDDGEAYHHKLISAGVASLAVQFYGVRHGFMVNPKPSTASEAGIDQIVAFLRAIWKRKHKL</sequence>
<dbReference type="STRING" id="101127.A0A1X2G2V2"/>
<dbReference type="InterPro" id="IPR050300">
    <property type="entry name" value="GDXG_lipolytic_enzyme"/>
</dbReference>
<evidence type="ECO:0000259" key="3">
    <source>
        <dbReference type="Pfam" id="PF07859"/>
    </source>
</evidence>
<evidence type="ECO:0000313" key="4">
    <source>
        <dbReference type="EMBL" id="ORX43023.1"/>
    </source>
</evidence>
<dbReference type="Gene3D" id="3.40.50.1820">
    <property type="entry name" value="alpha/beta hydrolase"/>
    <property type="match status" value="1"/>
</dbReference>
<organism evidence="4 5">
    <name type="scientific">Hesseltinella vesiculosa</name>
    <dbReference type="NCBI Taxonomy" id="101127"/>
    <lineage>
        <taxon>Eukaryota</taxon>
        <taxon>Fungi</taxon>
        <taxon>Fungi incertae sedis</taxon>
        <taxon>Mucoromycota</taxon>
        <taxon>Mucoromycotina</taxon>
        <taxon>Mucoromycetes</taxon>
        <taxon>Mucorales</taxon>
        <taxon>Cunninghamellaceae</taxon>
        <taxon>Hesseltinella</taxon>
    </lineage>
</organism>
<evidence type="ECO:0000313" key="5">
    <source>
        <dbReference type="Proteomes" id="UP000242146"/>
    </source>
</evidence>
<keyword evidence="2" id="KW-0378">Hydrolase</keyword>
<name>A0A1X2G2V2_9FUNG</name>
<evidence type="ECO:0000256" key="1">
    <source>
        <dbReference type="ARBA" id="ARBA00010515"/>
    </source>
</evidence>
<gene>
    <name evidence="4" type="ORF">DM01DRAFT_1411708</name>
</gene>
<comment type="caution">
    <text evidence="4">The sequence shown here is derived from an EMBL/GenBank/DDBJ whole genome shotgun (WGS) entry which is preliminary data.</text>
</comment>
<reference evidence="4 5" key="1">
    <citation type="submission" date="2016-07" db="EMBL/GenBank/DDBJ databases">
        <title>Pervasive Adenine N6-methylation of Active Genes in Fungi.</title>
        <authorList>
            <consortium name="DOE Joint Genome Institute"/>
            <person name="Mondo S.J."/>
            <person name="Dannebaum R.O."/>
            <person name="Kuo R.C."/>
            <person name="Labutti K."/>
            <person name="Haridas S."/>
            <person name="Kuo A."/>
            <person name="Salamov A."/>
            <person name="Ahrendt S.R."/>
            <person name="Lipzen A."/>
            <person name="Sullivan W."/>
            <person name="Andreopoulos W.B."/>
            <person name="Clum A."/>
            <person name="Lindquist E."/>
            <person name="Daum C."/>
            <person name="Ramamoorthy G.K."/>
            <person name="Gryganskyi A."/>
            <person name="Culley D."/>
            <person name="Magnuson J.K."/>
            <person name="James T.Y."/>
            <person name="O'Malley M.A."/>
            <person name="Stajich J.E."/>
            <person name="Spatafora J.W."/>
            <person name="Visel A."/>
            <person name="Grigoriev I.V."/>
        </authorList>
    </citation>
    <scope>NUCLEOTIDE SEQUENCE [LARGE SCALE GENOMIC DNA]</scope>
    <source>
        <strain evidence="4 5">NRRL 3301</strain>
    </source>
</reference>
<dbReference type="PROSITE" id="PS01173">
    <property type="entry name" value="LIPASE_GDXG_HIS"/>
    <property type="match status" value="1"/>
</dbReference>
<dbReference type="PANTHER" id="PTHR48081:SF8">
    <property type="entry name" value="ALPHA_BETA HYDROLASE FOLD-3 DOMAIN-CONTAINING PROTEIN-RELATED"/>
    <property type="match status" value="1"/>
</dbReference>
<feature type="domain" description="Alpha/beta hydrolase fold-3" evidence="3">
    <location>
        <begin position="76"/>
        <end position="283"/>
    </location>
</feature>
<dbReference type="EMBL" id="MCGT01000059">
    <property type="protein sequence ID" value="ORX43023.1"/>
    <property type="molecule type" value="Genomic_DNA"/>
</dbReference>
<evidence type="ECO:0000256" key="2">
    <source>
        <dbReference type="ARBA" id="ARBA00022801"/>
    </source>
</evidence>
<comment type="similarity">
    <text evidence="1">Belongs to the 'GDXG' lipolytic enzyme family.</text>
</comment>
<dbReference type="InterPro" id="IPR002168">
    <property type="entry name" value="Lipase_GDXG_HIS_AS"/>
</dbReference>